<feature type="domain" description="DUF4240" evidence="1">
    <location>
        <begin position="1"/>
        <end position="130"/>
    </location>
</feature>
<dbReference type="RefSeq" id="WP_183122772.1">
    <property type="nucleotide sequence ID" value="NZ_JACJHR010000002.1"/>
</dbReference>
<sequence length="178" mass="19695">MNTEQFWALIDEARGQASAPEDSYDVAEQACALLSARPREEIVAAQQIVWELLADSYRAPLWAAAYLVNGGCSDDGFDYFRGWLVMQGREVFERIVAAPDELAELPAAREAAADGEELECEAALGVASSAHIDATGEELPSDSFTIRYPQLDPDWEFDYEDADEMRRRLPRLAAACLS</sequence>
<comment type="caution">
    <text evidence="2">The sequence shown here is derived from an EMBL/GenBank/DDBJ whole genome shotgun (WGS) entry which is preliminary data.</text>
</comment>
<evidence type="ECO:0000259" key="1">
    <source>
        <dbReference type="Pfam" id="PF14024"/>
    </source>
</evidence>
<organism evidence="2 3">
    <name type="scientific">Amycolatopsis echigonensis</name>
    <dbReference type="NCBI Taxonomy" id="2576905"/>
    <lineage>
        <taxon>Bacteria</taxon>
        <taxon>Bacillati</taxon>
        <taxon>Actinomycetota</taxon>
        <taxon>Actinomycetes</taxon>
        <taxon>Pseudonocardiales</taxon>
        <taxon>Pseudonocardiaceae</taxon>
        <taxon>Amycolatopsis</taxon>
    </lineage>
</organism>
<gene>
    <name evidence="2" type="ORF">H5411_01855</name>
</gene>
<accession>A0A8E1T1S5</accession>
<reference evidence="2 3" key="1">
    <citation type="submission" date="2020-08" db="EMBL/GenBank/DDBJ databases">
        <title>Amycolatopsis echigonensis JCM 21831.</title>
        <authorList>
            <person name="Tedsree N."/>
            <person name="Kuncharoen N."/>
            <person name="Likhitwitayawuid K."/>
            <person name="Tanasupawat S."/>
        </authorList>
    </citation>
    <scope>NUCLEOTIDE SEQUENCE [LARGE SCALE GENOMIC DNA]</scope>
    <source>
        <strain evidence="2 3">JCM 21831</strain>
    </source>
</reference>
<name>A0A8E1T1S5_9PSEU</name>
<dbReference type="Pfam" id="PF14024">
    <property type="entry name" value="DUF4240"/>
    <property type="match status" value="1"/>
</dbReference>
<evidence type="ECO:0000313" key="2">
    <source>
        <dbReference type="EMBL" id="MBB2497882.1"/>
    </source>
</evidence>
<dbReference type="Proteomes" id="UP000550260">
    <property type="component" value="Unassembled WGS sequence"/>
</dbReference>
<evidence type="ECO:0000313" key="3">
    <source>
        <dbReference type="Proteomes" id="UP000550260"/>
    </source>
</evidence>
<protein>
    <submittedName>
        <fullName evidence="2">DUF4240 domain-containing protein</fullName>
    </submittedName>
</protein>
<proteinExistence type="predicted"/>
<dbReference type="InterPro" id="IPR025334">
    <property type="entry name" value="DUF4240"/>
</dbReference>
<dbReference type="EMBL" id="JACJHR010000002">
    <property type="protein sequence ID" value="MBB2497882.1"/>
    <property type="molecule type" value="Genomic_DNA"/>
</dbReference>
<dbReference type="AlphaFoldDB" id="A0A8E1T1S5"/>